<protein>
    <submittedName>
        <fullName evidence="2">GNAT family N-acetyltransferase</fullName>
        <ecNumber evidence="2">2.3.1.-</ecNumber>
    </submittedName>
</protein>
<dbReference type="RefSeq" id="WP_320509968.1">
    <property type="nucleotide sequence ID" value="NZ_JAXCLW010000006.1"/>
</dbReference>
<dbReference type="InterPro" id="IPR000182">
    <property type="entry name" value="GNAT_dom"/>
</dbReference>
<dbReference type="SUPFAM" id="SSF55729">
    <property type="entry name" value="Acyl-CoA N-acyltransferases (Nat)"/>
    <property type="match status" value="1"/>
</dbReference>
<gene>
    <name evidence="2" type="ORF">SMD27_18770</name>
</gene>
<evidence type="ECO:0000259" key="1">
    <source>
        <dbReference type="PROSITE" id="PS51186"/>
    </source>
</evidence>
<comment type="caution">
    <text evidence="2">The sequence shown here is derived from an EMBL/GenBank/DDBJ whole genome shotgun (WGS) entry which is preliminary data.</text>
</comment>
<organism evidence="2 3">
    <name type="scientific">Dongia soli</name>
    <dbReference type="NCBI Taxonomy" id="600628"/>
    <lineage>
        <taxon>Bacteria</taxon>
        <taxon>Pseudomonadati</taxon>
        <taxon>Pseudomonadota</taxon>
        <taxon>Alphaproteobacteria</taxon>
        <taxon>Rhodospirillales</taxon>
        <taxon>Dongiaceae</taxon>
        <taxon>Dongia</taxon>
    </lineage>
</organism>
<reference evidence="2 3" key="1">
    <citation type="journal article" date="2016" name="Antonie Van Leeuwenhoek">
        <title>Dongia soli sp. nov., isolated from soil from Dokdo, Korea.</title>
        <authorList>
            <person name="Kim D.U."/>
            <person name="Lee H."/>
            <person name="Kim H."/>
            <person name="Kim S.G."/>
            <person name="Ka J.O."/>
        </authorList>
    </citation>
    <scope>NUCLEOTIDE SEQUENCE [LARGE SCALE GENOMIC DNA]</scope>
    <source>
        <strain evidence="2 3">D78</strain>
    </source>
</reference>
<dbReference type="CDD" id="cd04301">
    <property type="entry name" value="NAT_SF"/>
    <property type="match status" value="1"/>
</dbReference>
<proteinExistence type="predicted"/>
<evidence type="ECO:0000313" key="3">
    <source>
        <dbReference type="Proteomes" id="UP001279642"/>
    </source>
</evidence>
<sequence length="154" mass="16606">MTVTIKPCTVDEIERNPHFPALAREYASEAAIHGLPAPVEKLAAYRLIEASGCFQGYGAFLDDDELIGFVALLLPVIPHYGVAIAVSESFFVAAAHRKSGAGIKLLRAAERQARQAGSPGLLVSAPYGGRLARVLPHLGYRETNRVFFKEMADA</sequence>
<dbReference type="Proteomes" id="UP001279642">
    <property type="component" value="Unassembled WGS sequence"/>
</dbReference>
<keyword evidence="3" id="KW-1185">Reference proteome</keyword>
<dbReference type="Gene3D" id="3.40.630.30">
    <property type="match status" value="1"/>
</dbReference>
<evidence type="ECO:0000313" key="2">
    <source>
        <dbReference type="EMBL" id="MDY0884895.1"/>
    </source>
</evidence>
<dbReference type="Pfam" id="PF00583">
    <property type="entry name" value="Acetyltransf_1"/>
    <property type="match status" value="1"/>
</dbReference>
<keyword evidence="2" id="KW-0808">Transferase</keyword>
<dbReference type="InterPro" id="IPR016181">
    <property type="entry name" value="Acyl_CoA_acyltransferase"/>
</dbReference>
<accession>A0ABU5EFL3</accession>
<feature type="domain" description="N-acetyltransferase" evidence="1">
    <location>
        <begin position="3"/>
        <end position="154"/>
    </location>
</feature>
<dbReference type="PROSITE" id="PS51186">
    <property type="entry name" value="GNAT"/>
    <property type="match status" value="1"/>
</dbReference>
<name>A0ABU5EFL3_9PROT</name>
<dbReference type="EC" id="2.3.1.-" evidence="2"/>
<dbReference type="GO" id="GO:0016746">
    <property type="term" value="F:acyltransferase activity"/>
    <property type="evidence" value="ECO:0007669"/>
    <property type="project" value="UniProtKB-KW"/>
</dbReference>
<keyword evidence="2" id="KW-0012">Acyltransferase</keyword>
<dbReference type="EMBL" id="JAXCLW010000006">
    <property type="protein sequence ID" value="MDY0884895.1"/>
    <property type="molecule type" value="Genomic_DNA"/>
</dbReference>